<dbReference type="AlphaFoldDB" id="A0A9P6C743"/>
<organism evidence="1 2">
    <name type="scientific">Macrolepiota fuliginosa MF-IS2</name>
    <dbReference type="NCBI Taxonomy" id="1400762"/>
    <lineage>
        <taxon>Eukaryota</taxon>
        <taxon>Fungi</taxon>
        <taxon>Dikarya</taxon>
        <taxon>Basidiomycota</taxon>
        <taxon>Agaricomycotina</taxon>
        <taxon>Agaricomycetes</taxon>
        <taxon>Agaricomycetidae</taxon>
        <taxon>Agaricales</taxon>
        <taxon>Agaricineae</taxon>
        <taxon>Agaricaceae</taxon>
        <taxon>Macrolepiota</taxon>
    </lineage>
</organism>
<sequence>MGILVLGMSPLGLQNCLNPSRHTLYQILTHIWLYGIPLLLYPFPQGIHPIRRGIILSQLGFEVSP</sequence>
<feature type="non-terminal residue" evidence="1">
    <location>
        <position position="65"/>
    </location>
</feature>
<reference evidence="1" key="1">
    <citation type="submission" date="2020-11" db="EMBL/GenBank/DDBJ databases">
        <authorList>
            <consortium name="DOE Joint Genome Institute"/>
            <person name="Ahrendt S."/>
            <person name="Riley R."/>
            <person name="Andreopoulos W."/>
            <person name="Labutti K."/>
            <person name="Pangilinan J."/>
            <person name="Ruiz-Duenas F.J."/>
            <person name="Barrasa J.M."/>
            <person name="Sanchez-Garcia M."/>
            <person name="Camarero S."/>
            <person name="Miyauchi S."/>
            <person name="Serrano A."/>
            <person name="Linde D."/>
            <person name="Babiker R."/>
            <person name="Drula E."/>
            <person name="Ayuso-Fernandez I."/>
            <person name="Pacheco R."/>
            <person name="Padilla G."/>
            <person name="Ferreira P."/>
            <person name="Barriuso J."/>
            <person name="Kellner H."/>
            <person name="Castanera R."/>
            <person name="Alfaro M."/>
            <person name="Ramirez L."/>
            <person name="Pisabarro A.G."/>
            <person name="Kuo A."/>
            <person name="Tritt A."/>
            <person name="Lipzen A."/>
            <person name="He G."/>
            <person name="Yan M."/>
            <person name="Ng V."/>
            <person name="Cullen D."/>
            <person name="Martin F."/>
            <person name="Rosso M.-N."/>
            <person name="Henrissat B."/>
            <person name="Hibbett D."/>
            <person name="Martinez A.T."/>
            <person name="Grigoriev I.V."/>
        </authorList>
    </citation>
    <scope>NUCLEOTIDE SEQUENCE</scope>
    <source>
        <strain evidence="1">MF-IS2</strain>
    </source>
</reference>
<dbReference type="Proteomes" id="UP000807342">
    <property type="component" value="Unassembled WGS sequence"/>
</dbReference>
<evidence type="ECO:0000313" key="2">
    <source>
        <dbReference type="Proteomes" id="UP000807342"/>
    </source>
</evidence>
<comment type="caution">
    <text evidence="1">The sequence shown here is derived from an EMBL/GenBank/DDBJ whole genome shotgun (WGS) entry which is preliminary data.</text>
</comment>
<protein>
    <submittedName>
        <fullName evidence="1">Uncharacterized protein</fullName>
    </submittedName>
</protein>
<keyword evidence="2" id="KW-1185">Reference proteome</keyword>
<name>A0A9P6C743_9AGAR</name>
<evidence type="ECO:0000313" key="1">
    <source>
        <dbReference type="EMBL" id="KAF9450818.1"/>
    </source>
</evidence>
<accession>A0A9P6C743</accession>
<dbReference type="EMBL" id="MU151097">
    <property type="protein sequence ID" value="KAF9450818.1"/>
    <property type="molecule type" value="Genomic_DNA"/>
</dbReference>
<proteinExistence type="predicted"/>
<gene>
    <name evidence="1" type="ORF">P691DRAFT_433780</name>
</gene>